<gene>
    <name evidence="3" type="ORF">EJ04DRAFT_513066</name>
</gene>
<feature type="region of interest" description="Disordered" evidence="2">
    <location>
        <begin position="43"/>
        <end position="125"/>
    </location>
</feature>
<feature type="compositionally biased region" description="Polar residues" evidence="2">
    <location>
        <begin position="234"/>
        <end position="246"/>
    </location>
</feature>
<comment type="caution">
    <text evidence="3">The sequence shown here is derived from an EMBL/GenBank/DDBJ whole genome shotgun (WGS) entry which is preliminary data.</text>
</comment>
<dbReference type="EMBL" id="ML996159">
    <property type="protein sequence ID" value="KAF2733557.1"/>
    <property type="molecule type" value="Genomic_DNA"/>
</dbReference>
<feature type="region of interest" description="Disordered" evidence="2">
    <location>
        <begin position="201"/>
        <end position="294"/>
    </location>
</feature>
<evidence type="ECO:0000256" key="1">
    <source>
        <dbReference type="SAM" id="Coils"/>
    </source>
</evidence>
<organism evidence="3 4">
    <name type="scientific">Polyplosphaeria fusca</name>
    <dbReference type="NCBI Taxonomy" id="682080"/>
    <lineage>
        <taxon>Eukaryota</taxon>
        <taxon>Fungi</taxon>
        <taxon>Dikarya</taxon>
        <taxon>Ascomycota</taxon>
        <taxon>Pezizomycotina</taxon>
        <taxon>Dothideomycetes</taxon>
        <taxon>Pleosporomycetidae</taxon>
        <taxon>Pleosporales</taxon>
        <taxon>Tetraplosphaeriaceae</taxon>
        <taxon>Polyplosphaeria</taxon>
    </lineage>
</organism>
<keyword evidence="1" id="KW-0175">Coiled coil</keyword>
<feature type="compositionally biased region" description="Acidic residues" evidence="2">
    <location>
        <begin position="62"/>
        <end position="72"/>
    </location>
</feature>
<sequence length="294" mass="31522">MSSESSVDSILDAIKALKSEVACLSSNLHSAETRIARLEAATFTPAASPVADDARPSPCSGADDESAPDDEPAPNAQILDENTLPTNATTAEAPNTQHVDEMTAPTNASTGFDDKSPSDNKPASNAQHLDEKFIPTNLIMPEEPAPNAQNLGEKPIPSDTTAADIRAQIAPLNSTMAAIIDHILRLEKAVSHSRDDICERISRIERSTDKPSPTPSPTPDPLREPLLKKPRVSFGQTSTLTPQRKISLNVAGSPFGKYSHKSSPFDNVQSRNTRSSASWITKRPSKVSKTELID</sequence>
<evidence type="ECO:0000313" key="3">
    <source>
        <dbReference type="EMBL" id="KAF2733557.1"/>
    </source>
</evidence>
<feature type="compositionally biased region" description="Low complexity" evidence="2">
    <location>
        <begin position="73"/>
        <end position="96"/>
    </location>
</feature>
<dbReference type="AlphaFoldDB" id="A0A9P4UYU1"/>
<protein>
    <submittedName>
        <fullName evidence="3">Uncharacterized protein</fullName>
    </submittedName>
</protein>
<keyword evidence="4" id="KW-1185">Reference proteome</keyword>
<proteinExistence type="predicted"/>
<feature type="compositionally biased region" description="Polar residues" evidence="2">
    <location>
        <begin position="261"/>
        <end position="279"/>
    </location>
</feature>
<accession>A0A9P4UYU1</accession>
<reference evidence="3" key="1">
    <citation type="journal article" date="2020" name="Stud. Mycol.">
        <title>101 Dothideomycetes genomes: a test case for predicting lifestyles and emergence of pathogens.</title>
        <authorList>
            <person name="Haridas S."/>
            <person name="Albert R."/>
            <person name="Binder M."/>
            <person name="Bloem J."/>
            <person name="Labutti K."/>
            <person name="Salamov A."/>
            <person name="Andreopoulos B."/>
            <person name="Baker S."/>
            <person name="Barry K."/>
            <person name="Bills G."/>
            <person name="Bluhm B."/>
            <person name="Cannon C."/>
            <person name="Castanera R."/>
            <person name="Culley D."/>
            <person name="Daum C."/>
            <person name="Ezra D."/>
            <person name="Gonzalez J."/>
            <person name="Henrissat B."/>
            <person name="Kuo A."/>
            <person name="Liang C."/>
            <person name="Lipzen A."/>
            <person name="Lutzoni F."/>
            <person name="Magnuson J."/>
            <person name="Mondo S."/>
            <person name="Nolan M."/>
            <person name="Ohm R."/>
            <person name="Pangilinan J."/>
            <person name="Park H.-J."/>
            <person name="Ramirez L."/>
            <person name="Alfaro M."/>
            <person name="Sun H."/>
            <person name="Tritt A."/>
            <person name="Yoshinaga Y."/>
            <person name="Zwiers L.-H."/>
            <person name="Turgeon B."/>
            <person name="Goodwin S."/>
            <person name="Spatafora J."/>
            <person name="Crous P."/>
            <person name="Grigoriev I."/>
        </authorList>
    </citation>
    <scope>NUCLEOTIDE SEQUENCE</scope>
    <source>
        <strain evidence="3">CBS 125425</strain>
    </source>
</reference>
<evidence type="ECO:0000256" key="2">
    <source>
        <dbReference type="SAM" id="MobiDB-lite"/>
    </source>
</evidence>
<feature type="coiled-coil region" evidence="1">
    <location>
        <begin position="14"/>
        <end position="41"/>
    </location>
</feature>
<evidence type="ECO:0000313" key="4">
    <source>
        <dbReference type="Proteomes" id="UP000799444"/>
    </source>
</evidence>
<dbReference type="Proteomes" id="UP000799444">
    <property type="component" value="Unassembled WGS sequence"/>
</dbReference>
<name>A0A9P4UYU1_9PLEO</name>
<dbReference type="OrthoDB" id="3800664at2759"/>